<protein>
    <submittedName>
        <fullName evidence="1">Efflux RND transporter permease subunit</fullName>
    </submittedName>
</protein>
<proteinExistence type="predicted"/>
<sequence>MIDRLIAFALTQRVFVLVLSAALIIVGGFSLASLPIEAFPDVQDVQVRVISQLPGQAPQDMERTVTLPIEREMAGIPKLTNVRSVTMSGLSIVTLTFADGTDDYFARQQVMEKLASVDLPTGVQPELAPLSTAVGEVYRYTIQAPGLSDVDVRTLQDWTVRPFLRMTPGVADIVSFGGAIREYQIEADPQALRKYQVTLRQVNEAVSNGNGSTGGGLLQRGDTSLVVRSGGLYGSIDDIRNTVITAREGRAITIGDVAVVRAGERPRFGIVAVGKQDSIVEGIVSMTKGGNPAKINEELKERIVQLQARLPAGVKITPIYDRTELVRHTVSTVAENLLIGALLVVTVLVLFLSSWKAALIVATMIPLSLLFAFILMHARGVSANLISLGAVDFGIIIDSAVVIVEALMVRLAVKTAHGDPTAPENRLQRMSILQRTMSELSRPVIFSKAIIILAFVPIFTFQRVEGKIFTPVALTLSFALLGALILTFTLLPTLLSYILQRRALVEKHKPWLDWLQSRYQRIVAYSMQHAGRILLLSAIPVVLALVLAPRLGSEFLPKLDEGNIWLTVTLPTSAALSTTKEVERVVRHKLLAYPEVTKVISQVGRPDDGSDAKGPNNLELLVELAPRKQWRFPSKERLVADMSNQLAVIPGVSTNFSQVIQDNVEESLSGFRGEIVAKITGDNLDILDEKAAQVAAVISRIRGATDVDATRIGGQTEIVITPDRQRLARYGISINDVDTLIHQSMSGAAVTSYFDGDRRFDVVVRLAERHRNNIDAIGRLQLTLPDSDAARGPATIALEDVATIEVRQGASRIFREAGSRLVIVKVNLLGRDQGTFVAEARQTVAEKIKLPPGYTLTWGGQFENSQRAVQRLIVIIPITALLIFSLLFWAFRSVRLASLVLAMVPFTLVGGLATLGIAGLHLSVSAAVGFIAVAGISVQNGVIMVEEVIHRIQGGAAVAQAIVEGAAIRLRPILMTALMAGLGLLPAALSQGIGSETQRPFACVIVGGIVTGTLFTLLVLPIALRRFGNFDDSLAEPLKQHGGPAPATTEGSQHA</sequence>
<comment type="caution">
    <text evidence="1">The sequence shown here is derived from an EMBL/GenBank/DDBJ whole genome shotgun (WGS) entry which is preliminary data.</text>
</comment>
<name>A0ACD3SPP5_9BURK</name>
<dbReference type="EMBL" id="AKCV02000015">
    <property type="protein sequence ID" value="TMS58146.1"/>
    <property type="molecule type" value="Genomic_DNA"/>
</dbReference>
<organism evidence="1 2">
    <name type="scientific">Imbroritus primus</name>
    <dbReference type="NCBI Taxonomy" id="3058603"/>
    <lineage>
        <taxon>Bacteria</taxon>
        <taxon>Pseudomonadati</taxon>
        <taxon>Pseudomonadota</taxon>
        <taxon>Betaproteobacteria</taxon>
        <taxon>Burkholderiales</taxon>
        <taxon>Burkholderiaceae</taxon>
        <taxon>Imbroritus</taxon>
    </lineage>
</organism>
<evidence type="ECO:0000313" key="2">
    <source>
        <dbReference type="Proteomes" id="UP000004277"/>
    </source>
</evidence>
<evidence type="ECO:0000313" key="1">
    <source>
        <dbReference type="EMBL" id="TMS58146.1"/>
    </source>
</evidence>
<accession>A0ACD3SPP5</accession>
<keyword evidence="2" id="KW-1185">Reference proteome</keyword>
<dbReference type="Proteomes" id="UP000004277">
    <property type="component" value="Unassembled WGS sequence"/>
</dbReference>
<gene>
    <name evidence="1" type="ORF">MW7_005145</name>
</gene>
<reference evidence="1" key="1">
    <citation type="submission" date="2019-05" db="EMBL/GenBank/DDBJ databases">
        <title>Revised genome assembly of Burkholderiaceae (previously Ralstonia) sp. PBA.</title>
        <authorList>
            <person name="Gan H.M."/>
        </authorList>
    </citation>
    <scope>NUCLEOTIDE SEQUENCE</scope>
    <source>
        <strain evidence="1">PBA</strain>
    </source>
</reference>